<dbReference type="FunFam" id="3.10.310.10:FF:000005">
    <property type="entry name" value="Proline racemase"/>
    <property type="match status" value="1"/>
</dbReference>
<name>A0A7Z2ZPY4_9BACL</name>
<comment type="similarity">
    <text evidence="1">Belongs to the proline racemase family.</text>
</comment>
<organism evidence="2 3">
    <name type="scientific">Cohnella herbarum</name>
    <dbReference type="NCBI Taxonomy" id="2728023"/>
    <lineage>
        <taxon>Bacteria</taxon>
        <taxon>Bacillati</taxon>
        <taxon>Bacillota</taxon>
        <taxon>Bacilli</taxon>
        <taxon>Bacillales</taxon>
        <taxon>Paenibacillaceae</taxon>
        <taxon>Cohnella</taxon>
    </lineage>
</organism>
<protein>
    <submittedName>
        <fullName evidence="2">Proline racemase family protein</fullName>
    </submittedName>
</protein>
<dbReference type="InterPro" id="IPR008794">
    <property type="entry name" value="Pro_racemase_fam"/>
</dbReference>
<dbReference type="Gene3D" id="3.10.310.10">
    <property type="entry name" value="Diaminopimelate Epimerase, Chain A, domain 1"/>
    <property type="match status" value="2"/>
</dbReference>
<dbReference type="PIRSF" id="PIRSF029792">
    <property type="entry name" value="Pro_racemase"/>
    <property type="match status" value="1"/>
</dbReference>
<dbReference type="Proteomes" id="UP000502248">
    <property type="component" value="Chromosome"/>
</dbReference>
<dbReference type="PANTHER" id="PTHR33442">
    <property type="entry name" value="TRANS-3-HYDROXY-L-PROLINE DEHYDRATASE"/>
    <property type="match status" value="1"/>
</dbReference>
<dbReference type="RefSeq" id="WP_169284060.1">
    <property type="nucleotide sequence ID" value="NZ_CP051680.1"/>
</dbReference>
<evidence type="ECO:0000313" key="3">
    <source>
        <dbReference type="Proteomes" id="UP000502248"/>
    </source>
</evidence>
<dbReference type="KEGG" id="cheb:HH215_34580"/>
<dbReference type="SFLD" id="SFLDS00028">
    <property type="entry name" value="Proline_Racemase"/>
    <property type="match status" value="1"/>
</dbReference>
<dbReference type="AlphaFoldDB" id="A0A7Z2ZPY4"/>
<reference evidence="2 3" key="1">
    <citation type="submission" date="2020-04" db="EMBL/GenBank/DDBJ databases">
        <title>Genome sequencing of novel species.</title>
        <authorList>
            <person name="Heo J."/>
            <person name="Kim S.-J."/>
            <person name="Kim J.-S."/>
            <person name="Hong S.-B."/>
            <person name="Kwon S.-W."/>
        </authorList>
    </citation>
    <scope>NUCLEOTIDE SEQUENCE [LARGE SCALE GENOMIC DNA]</scope>
    <source>
        <strain evidence="2 3">MFER-1</strain>
    </source>
</reference>
<dbReference type="EMBL" id="CP051680">
    <property type="protein sequence ID" value="QJD87818.1"/>
    <property type="molecule type" value="Genomic_DNA"/>
</dbReference>
<sequence length="340" mass="36481">MRANRVYRTIDTHTGGNPTRTVISGLPRLNGSTMAEKMLDMKRNHDGVRKLLMFEPRGHEVMSGACLVQPCDPAADVGVIFIETGGYLPMCGHDTIGFCTALVECGLVPVQEPLTVIHLDTPAGLVRAEVTVRGGSALRVAFRNIPAFLHGELTVKAEGVGNVICDIAYGGNFYAIVDARRIGLALEPGNAGKVVDTALLIRKAVNEHKVVEHPESPFIRGVTHIEFYGDPAHVDANLRNAVVVPPGGIDRSPCGTGTSAKLATLYAQGKIGLNETFVHESIVGSLFHGRVLEETSVGGLPAVITEIAGSAWLMGMHTFYSHDDDPLNEGFLFIPEDDHF</sequence>
<keyword evidence="3" id="KW-1185">Reference proteome</keyword>
<dbReference type="SUPFAM" id="SSF54506">
    <property type="entry name" value="Diaminopimelate epimerase-like"/>
    <property type="match status" value="1"/>
</dbReference>
<dbReference type="PANTHER" id="PTHR33442:SF5">
    <property type="entry name" value="BIFUNCTIONAL TRANS-3-HYDROXY-L-PROLINE DEHYDRATASE_2-EPIMERASE"/>
    <property type="match status" value="1"/>
</dbReference>
<dbReference type="Pfam" id="PF05544">
    <property type="entry name" value="Pro_racemase"/>
    <property type="match status" value="1"/>
</dbReference>
<proteinExistence type="inferred from homology"/>
<evidence type="ECO:0000313" key="2">
    <source>
        <dbReference type="EMBL" id="QJD87818.1"/>
    </source>
</evidence>
<evidence type="ECO:0000256" key="1">
    <source>
        <dbReference type="ARBA" id="ARBA00007529"/>
    </source>
</evidence>
<dbReference type="GO" id="GO:0047580">
    <property type="term" value="F:4-hydroxyproline epimerase activity"/>
    <property type="evidence" value="ECO:0007669"/>
    <property type="project" value="TreeGrafter"/>
</dbReference>
<gene>
    <name evidence="2" type="ORF">HH215_34580</name>
</gene>
<accession>A0A7Z2ZPY4</accession>